<keyword evidence="2" id="KW-1185">Reference proteome</keyword>
<organism evidence="1 2">
    <name type="scientific">Homarus gammarus nudivirus</name>
    <dbReference type="NCBI Taxonomy" id="2509616"/>
    <lineage>
        <taxon>Viruses</taxon>
        <taxon>Viruses incertae sedis</taxon>
        <taxon>Naldaviricetes</taxon>
        <taxon>Lefavirales</taxon>
        <taxon>Nudiviridae</taxon>
        <taxon>Gammanudivirus</taxon>
        <taxon>Gammanudivirus hogammari</taxon>
    </lineage>
</organism>
<accession>A0A411HB57</accession>
<protein>
    <submittedName>
        <fullName evidence="1">Uncharacterized protein</fullName>
    </submittedName>
</protein>
<name>A0A411HB57_9VIRU</name>
<sequence>MSPLRKRQKLTNAKFLTFDCICSAVTDKQIRLVLVPDKLSCILKNYKKYLQMRNMWTNLSVDYRNVIDRNIQYPDDNIHKVKFIESSNRYGDLVALGGSFNNKYVNLQIFSSQNKCSFYKYFEHMCMSEFVGFVNQHVFNDNYAELLENSAAVVKSIKTCNF</sequence>
<dbReference type="Proteomes" id="UP000682645">
    <property type="component" value="Segment"/>
</dbReference>
<proteinExistence type="predicted"/>
<evidence type="ECO:0000313" key="1">
    <source>
        <dbReference type="EMBL" id="QBB28619.1"/>
    </source>
</evidence>
<dbReference type="EMBL" id="MK439999">
    <property type="protein sequence ID" value="QBB28619.1"/>
    <property type="molecule type" value="Genomic_DNA"/>
</dbReference>
<gene>
    <name evidence="1" type="ORF">HgNV_014</name>
</gene>
<evidence type="ECO:0000313" key="2">
    <source>
        <dbReference type="Proteomes" id="UP000682645"/>
    </source>
</evidence>
<reference evidence="1" key="1">
    <citation type="journal article" date="2019" name="Sci. Rep.">
        <title>The first clawed lobster virus Homarus gammarus nudivirus (HgNV n. sp.) expands the diversity of the Nudiviridae.</title>
        <authorList>
            <person name="Holt C.C."/>
            <person name="Stone M."/>
            <person name="Bass D."/>
            <person name="Bateman K.S."/>
            <person name="van Aerle R."/>
            <person name="Daniels C.L."/>
            <person name="van der Giezen M."/>
            <person name="Ross S.H."/>
            <person name="Hooper C."/>
            <person name="Stentiford G.D."/>
        </authorList>
    </citation>
    <scope>NUCLEOTIDE SEQUENCE</scope>
    <source>
        <strain evidence="1">52S104HLG2</strain>
    </source>
</reference>